<dbReference type="GO" id="GO:0003723">
    <property type="term" value="F:RNA binding"/>
    <property type="evidence" value="ECO:0007669"/>
    <property type="project" value="UniProtKB-UniRule"/>
</dbReference>
<dbReference type="InterPro" id="IPR006529">
    <property type="entry name" value="U2AF_lg"/>
</dbReference>
<dbReference type="SMART" id="SM00360">
    <property type="entry name" value="RRM"/>
    <property type="match status" value="3"/>
</dbReference>
<comment type="subcellular location">
    <subcellularLocation>
        <location evidence="1 8">Nucleus</location>
    </subcellularLocation>
</comment>
<dbReference type="InterPro" id="IPR035979">
    <property type="entry name" value="RBD_domain_sf"/>
</dbReference>
<reference evidence="11" key="1">
    <citation type="submission" date="2025-08" db="UniProtKB">
        <authorList>
            <consortium name="Ensembl"/>
        </authorList>
    </citation>
    <scope>IDENTIFICATION</scope>
</reference>
<dbReference type="OMA" id="PEVANWE"/>
<dbReference type="CDD" id="cd12230">
    <property type="entry name" value="RRM1_U2AF65"/>
    <property type="match status" value="1"/>
</dbReference>
<dbReference type="CDD" id="cd12232">
    <property type="entry name" value="RRM3_U2AF65"/>
    <property type="match status" value="1"/>
</dbReference>
<feature type="region of interest" description="Disordered" evidence="9">
    <location>
        <begin position="1"/>
        <end position="71"/>
    </location>
</feature>
<dbReference type="FunFam" id="3.30.70.330:FF:000097">
    <property type="entry name" value="U2 snRNP auxiliary factor large subunit"/>
    <property type="match status" value="1"/>
</dbReference>
<evidence type="ECO:0000256" key="9">
    <source>
        <dbReference type="SAM" id="MobiDB-lite"/>
    </source>
</evidence>
<evidence type="ECO:0000259" key="10">
    <source>
        <dbReference type="PROSITE" id="PS50102"/>
    </source>
</evidence>
<evidence type="ECO:0000313" key="12">
    <source>
        <dbReference type="Proteomes" id="UP000694388"/>
    </source>
</evidence>
<keyword evidence="12" id="KW-1185">Reference proteome</keyword>
<keyword evidence="3" id="KW-0677">Repeat</keyword>
<keyword evidence="4 7" id="KW-0694">RNA-binding</keyword>
<evidence type="ECO:0000256" key="5">
    <source>
        <dbReference type="ARBA" id="ARBA00023187"/>
    </source>
</evidence>
<proteinExistence type="inferred from homology"/>
<evidence type="ECO:0000256" key="2">
    <source>
        <dbReference type="ARBA" id="ARBA00022664"/>
    </source>
</evidence>
<evidence type="ECO:0000256" key="4">
    <source>
        <dbReference type="ARBA" id="ARBA00022884"/>
    </source>
</evidence>
<organism evidence="11 12">
    <name type="scientific">Eptatretus burgeri</name>
    <name type="common">Inshore hagfish</name>
    <dbReference type="NCBI Taxonomy" id="7764"/>
    <lineage>
        <taxon>Eukaryota</taxon>
        <taxon>Metazoa</taxon>
        <taxon>Chordata</taxon>
        <taxon>Craniata</taxon>
        <taxon>Vertebrata</taxon>
        <taxon>Cyclostomata</taxon>
        <taxon>Myxini</taxon>
        <taxon>Myxiniformes</taxon>
        <taxon>Myxinidae</taxon>
        <taxon>Eptatretinae</taxon>
        <taxon>Eptatretus</taxon>
    </lineage>
</organism>
<dbReference type="GO" id="GO:0006397">
    <property type="term" value="P:mRNA processing"/>
    <property type="evidence" value="ECO:0007669"/>
    <property type="project" value="UniProtKB-KW"/>
</dbReference>
<dbReference type="GeneTree" id="ENSGT00940000155556"/>
<dbReference type="Proteomes" id="UP000694388">
    <property type="component" value="Unplaced"/>
</dbReference>
<comment type="similarity">
    <text evidence="8">Belongs to the splicing factor SR family.</text>
</comment>
<dbReference type="InterPro" id="IPR000504">
    <property type="entry name" value="RRM_dom"/>
</dbReference>
<feature type="domain" description="RRM" evidence="10">
    <location>
        <begin position="329"/>
        <end position="419"/>
    </location>
</feature>
<keyword evidence="6 8" id="KW-0539">Nucleus</keyword>
<keyword evidence="2 8" id="KW-0507">mRNA processing</keyword>
<dbReference type="GO" id="GO:0008380">
    <property type="term" value="P:RNA splicing"/>
    <property type="evidence" value="ECO:0007669"/>
    <property type="project" value="UniProtKB-KW"/>
</dbReference>
<reference evidence="11" key="2">
    <citation type="submission" date="2025-09" db="UniProtKB">
        <authorList>
            <consortium name="Ensembl"/>
        </authorList>
    </citation>
    <scope>IDENTIFICATION</scope>
</reference>
<feature type="compositionally biased region" description="Basic residues" evidence="9">
    <location>
        <begin position="24"/>
        <end position="40"/>
    </location>
</feature>
<evidence type="ECO:0000256" key="8">
    <source>
        <dbReference type="RuleBase" id="RU364135"/>
    </source>
</evidence>
<sequence>GNGRKGERPERGDEREREREREERHRRHRRSSSHSRKNRSYSRDRREHGRRSRSISRSPKKIRKKKPYKYWDVPPPGFEQIPPLQYKAMQAAGQLPAAALVAAPLDGGITLMQTQVPVLGNQLTRQARRLYVGNIPFGATEDAMVEFFNNQMKLAGLATAPGSPVLAVQINLDKNFAFLELRSVDEATNALAFDGILFMGQNLKLRRPHDYTPLPGLSEGPQVHVPGVVSTVVPDTPNKVFVGGLPTYLADDQVIMHLQEGVRESAKGGQYGYISKIVVTALNGMQVGDKKLVVQRASVGAKAPVAPVTVQVPGLDVPDVLQQGTQPTRILCLLNMVTPEELIDEEEYNDILDDIREECNKYGPVVSIEIPRPVDGIEVAGCGKIFVEFATVTDCQKAQQALSGRKFANRIVVTKYFDPDSYERRDF</sequence>
<evidence type="ECO:0000256" key="6">
    <source>
        <dbReference type="ARBA" id="ARBA00023242"/>
    </source>
</evidence>
<feature type="compositionally biased region" description="Basic and acidic residues" evidence="9">
    <location>
        <begin position="1"/>
        <end position="23"/>
    </location>
</feature>
<evidence type="ECO:0000256" key="7">
    <source>
        <dbReference type="PROSITE-ProRule" id="PRU00176"/>
    </source>
</evidence>
<dbReference type="Pfam" id="PF00076">
    <property type="entry name" value="RRM_1"/>
    <property type="match status" value="1"/>
</dbReference>
<dbReference type="SUPFAM" id="SSF54928">
    <property type="entry name" value="RNA-binding domain, RBD"/>
    <property type="match status" value="2"/>
</dbReference>
<accession>A0A8C4N7F7</accession>
<dbReference type="GO" id="GO:0005634">
    <property type="term" value="C:nucleus"/>
    <property type="evidence" value="ECO:0007669"/>
    <property type="project" value="UniProtKB-SubCell"/>
</dbReference>
<evidence type="ECO:0000256" key="3">
    <source>
        <dbReference type="ARBA" id="ARBA00022737"/>
    </source>
</evidence>
<keyword evidence="5 8" id="KW-0508">mRNA splicing</keyword>
<evidence type="ECO:0000256" key="1">
    <source>
        <dbReference type="ARBA" id="ARBA00004123"/>
    </source>
</evidence>
<dbReference type="PROSITE" id="PS50102">
    <property type="entry name" value="RRM"/>
    <property type="match status" value="2"/>
</dbReference>
<dbReference type="InterPro" id="IPR012677">
    <property type="entry name" value="Nucleotide-bd_a/b_plait_sf"/>
</dbReference>
<dbReference type="Gene3D" id="3.30.70.330">
    <property type="match status" value="3"/>
</dbReference>
<dbReference type="AlphaFoldDB" id="A0A8C4N7F7"/>
<dbReference type="NCBIfam" id="TIGR01642">
    <property type="entry name" value="U2AF_lg"/>
    <property type="match status" value="1"/>
</dbReference>
<feature type="domain" description="RRM" evidence="10">
    <location>
        <begin position="128"/>
        <end position="210"/>
    </location>
</feature>
<dbReference type="PANTHER" id="PTHR23139">
    <property type="entry name" value="RNA-BINDING PROTEIN"/>
    <property type="match status" value="1"/>
</dbReference>
<evidence type="ECO:0000313" key="11">
    <source>
        <dbReference type="Ensembl" id="ENSEBUP00000002300.1"/>
    </source>
</evidence>
<comment type="function">
    <text evidence="8">Necessary for the splicing of pre-mRNA.</text>
</comment>
<dbReference type="Ensembl" id="ENSEBUT00000002651.1">
    <property type="protein sequence ID" value="ENSEBUP00000002300.1"/>
    <property type="gene ID" value="ENSEBUG00000001732.1"/>
</dbReference>
<name>A0A8C4N7F7_EPTBU</name>
<protein>
    <recommendedName>
        <fullName evidence="8">Splicing factor U2AF subunit</fullName>
    </recommendedName>
    <alternativeName>
        <fullName evidence="8">U2 snRNP auxiliary factor large subunit</fullName>
    </alternativeName>
</protein>
<feature type="compositionally biased region" description="Basic residues" evidence="9">
    <location>
        <begin position="48"/>
        <end position="68"/>
    </location>
</feature>